<proteinExistence type="inferred from homology"/>
<dbReference type="PANTHER" id="PTHR10188">
    <property type="entry name" value="L-ASPARAGINASE"/>
    <property type="match status" value="1"/>
</dbReference>
<dbReference type="GO" id="GO:0004298">
    <property type="term" value="F:threonine-type endopeptidase activity"/>
    <property type="evidence" value="ECO:0007669"/>
    <property type="project" value="InterPro"/>
</dbReference>
<evidence type="ECO:0000313" key="4">
    <source>
        <dbReference type="EMBL" id="CAD7574739.1"/>
    </source>
</evidence>
<dbReference type="AlphaFoldDB" id="A0A7R9J8S1"/>
<evidence type="ECO:0000256" key="2">
    <source>
        <dbReference type="PIRSR" id="PIRSR600246-1"/>
    </source>
</evidence>
<dbReference type="PANTHER" id="PTHR10188:SF8">
    <property type="entry name" value="THREONINE ASPARTASE 1"/>
    <property type="match status" value="1"/>
</dbReference>
<organism evidence="4">
    <name type="scientific">Timema californicum</name>
    <name type="common">California timema</name>
    <name type="synonym">Walking stick</name>
    <dbReference type="NCBI Taxonomy" id="61474"/>
    <lineage>
        <taxon>Eukaryota</taxon>
        <taxon>Metazoa</taxon>
        <taxon>Ecdysozoa</taxon>
        <taxon>Arthropoda</taxon>
        <taxon>Hexapoda</taxon>
        <taxon>Insecta</taxon>
        <taxon>Pterygota</taxon>
        <taxon>Neoptera</taxon>
        <taxon>Polyneoptera</taxon>
        <taxon>Phasmatodea</taxon>
        <taxon>Timematodea</taxon>
        <taxon>Timematoidea</taxon>
        <taxon>Timematidae</taxon>
        <taxon>Timema</taxon>
    </lineage>
</organism>
<evidence type="ECO:0000256" key="1">
    <source>
        <dbReference type="ARBA" id="ARBA00010872"/>
    </source>
</evidence>
<comment type="similarity">
    <text evidence="1">Belongs to the Ntn-hydrolase family.</text>
</comment>
<dbReference type="SUPFAM" id="SSF56235">
    <property type="entry name" value="N-terminal nucleophile aminohydrolases (Ntn hydrolases)"/>
    <property type="match status" value="1"/>
</dbReference>
<accession>A0A7R9J8S1</accession>
<dbReference type="CDD" id="cd04514">
    <property type="entry name" value="Taspase1_like"/>
    <property type="match status" value="1"/>
</dbReference>
<dbReference type="EMBL" id="OE182588">
    <property type="protein sequence ID" value="CAD7574739.1"/>
    <property type="molecule type" value="Genomic_DNA"/>
</dbReference>
<evidence type="ECO:0000256" key="3">
    <source>
        <dbReference type="PIRSR" id="PIRSR600246-3"/>
    </source>
</evidence>
<feature type="active site" description="Nucleophile" evidence="2">
    <location>
        <position position="249"/>
    </location>
</feature>
<dbReference type="InterPro" id="IPR000246">
    <property type="entry name" value="Peptidase_T2"/>
</dbReference>
<sequence length="437" mass="47439">MGAGQHSSTQYVGYRKLCDKACRKAMLVLKKGGTALEAVMIATATLEDSPLTNAGYGSTLTWDGKVECDASVMDGRTLQYGAVGAVSGVKNPVKLAHHLCFKQNSPTLALGRLALALANGQRGQESKLCQLILLYQAFSWRESEKPFRKNHPQYTQPRLHPELPVFSSLVQHEISALDLSTPEVEKALKRYEHYKKKLKKFEAVTKKLLLVTWRSRRKVSDFYAGSPGFTPRARCRFTSAQSIVSPLDTVGAVSMDSEGNVASACSSGGIALKHPGRVGQAGVYGCGCWAENTDGQSAIAACTSGCGEYLVKTCLAREVSQDIKVASCCIKGLHNTMTNKFVNSPFLRNVPVDNRLGGVIVLKCSQDESTGEFLWAHSTNTMMVSYMSIADRKPKTSLSVLPKGIAPGSQVTVEAVPFKRRPATMDCQTINYVDLTL</sequence>
<name>A0A7R9J8S1_TIMCA</name>
<dbReference type="FunFam" id="3.60.20.30:FF:000006">
    <property type="entry name" value="Threonine aspartase"/>
    <property type="match status" value="1"/>
</dbReference>
<reference evidence="4" key="1">
    <citation type="submission" date="2020-11" db="EMBL/GenBank/DDBJ databases">
        <authorList>
            <person name="Tran Van P."/>
        </authorList>
    </citation>
    <scope>NUCLEOTIDE SEQUENCE</scope>
</reference>
<dbReference type="GO" id="GO:0005737">
    <property type="term" value="C:cytoplasm"/>
    <property type="evidence" value="ECO:0007669"/>
    <property type="project" value="TreeGrafter"/>
</dbReference>
<dbReference type="GO" id="GO:0051604">
    <property type="term" value="P:protein maturation"/>
    <property type="evidence" value="ECO:0007669"/>
    <property type="project" value="TreeGrafter"/>
</dbReference>
<dbReference type="InterPro" id="IPR029055">
    <property type="entry name" value="Ntn_hydrolases_N"/>
</dbReference>
<dbReference type="Gene3D" id="3.60.20.30">
    <property type="entry name" value="(Glycosyl)asparaginase"/>
    <property type="match status" value="1"/>
</dbReference>
<gene>
    <name evidence="4" type="ORF">TCMB3V08_LOCUS7345</name>
</gene>
<protein>
    <submittedName>
        <fullName evidence="4">(California timema) hypothetical protein</fullName>
    </submittedName>
</protein>
<dbReference type="Pfam" id="PF01112">
    <property type="entry name" value="Asparaginase_2"/>
    <property type="match status" value="2"/>
</dbReference>
<dbReference type="InterPro" id="IPR037464">
    <property type="entry name" value="Taspase1"/>
</dbReference>
<feature type="site" description="Cleavage; by autolysis" evidence="3">
    <location>
        <begin position="248"/>
        <end position="249"/>
    </location>
</feature>